<evidence type="ECO:0000313" key="3">
    <source>
        <dbReference type="Proteomes" id="UP000006230"/>
    </source>
</evidence>
<gene>
    <name evidence="2" type="ORF">R2601_16110</name>
</gene>
<dbReference type="STRING" id="314265.R2601_16110"/>
<accession>Q0FRC6</accession>
<feature type="domain" description="ImpA N-terminal" evidence="1">
    <location>
        <begin position="8"/>
        <end position="131"/>
    </location>
</feature>
<dbReference type="EMBL" id="AATQ01000012">
    <property type="protein sequence ID" value="EAU46661.1"/>
    <property type="molecule type" value="Genomic_DNA"/>
</dbReference>
<dbReference type="HOGENOM" id="CLU_060104_0_0_5"/>
<dbReference type="OrthoDB" id="9771118at2"/>
<dbReference type="RefSeq" id="WP_007796457.1">
    <property type="nucleotide sequence ID" value="NZ_DS022276.1"/>
</dbReference>
<dbReference type="PANTHER" id="PTHR37951">
    <property type="entry name" value="CYTOPLASMIC PROTEIN-RELATED"/>
    <property type="match status" value="1"/>
</dbReference>
<dbReference type="InterPro" id="IPR017740">
    <property type="entry name" value="TssA-like"/>
</dbReference>
<dbReference type="InterPro" id="IPR010657">
    <property type="entry name" value="ImpA_N"/>
</dbReference>
<evidence type="ECO:0000259" key="1">
    <source>
        <dbReference type="Pfam" id="PF06812"/>
    </source>
</evidence>
<dbReference type="AlphaFoldDB" id="Q0FRC6"/>
<name>Q0FRC6_SALBH</name>
<dbReference type="eggNOG" id="COG3515">
    <property type="taxonomic scope" value="Bacteria"/>
</dbReference>
<sequence length="351" mass="37107">MLDLDPCLAALDADAPSGPDLEYDPEFTALELANAPGEERVIGDAVIPAEDPDFAEVARAATTLLGRSRDLRVAVILANATLRTEGLTGFETVLGYIRNGLEDHWDSVHPQLDAEDDDDPTMRVNAVLGLTDRATVLAALRAAPLAESRAFGQVSLRDVKIAEGELPAPGEGEVPTPQTIAAAFMDSDAAALAARAEAAETSLGHVRAISAAFDGHIGSDGPDLEPLERVLREIVRRFSEHVAPPADDAGEEIPEMEIGEAFDTAPTAPAPRVAPMASASGAIASPEDVKRAIDRIIDYYARTEPSSPVPLLLTRARRLVSADFLAIMKDMAPLGVENVALIGGLEDEDED</sequence>
<evidence type="ECO:0000313" key="2">
    <source>
        <dbReference type="EMBL" id="EAU46661.1"/>
    </source>
</evidence>
<protein>
    <recommendedName>
        <fullName evidence="1">ImpA N-terminal domain-containing protein</fullName>
    </recommendedName>
</protein>
<dbReference type="Pfam" id="PF06812">
    <property type="entry name" value="ImpA_N"/>
    <property type="match status" value="1"/>
</dbReference>
<organism evidence="2 3">
    <name type="scientific">Salipiger bermudensis (strain DSM 26914 / JCM 13377 / KCTC 12554 / HTCC2601)</name>
    <name type="common">Pelagibaca bermudensis</name>
    <dbReference type="NCBI Taxonomy" id="314265"/>
    <lineage>
        <taxon>Bacteria</taxon>
        <taxon>Pseudomonadati</taxon>
        <taxon>Pseudomonadota</taxon>
        <taxon>Alphaproteobacteria</taxon>
        <taxon>Rhodobacterales</taxon>
        <taxon>Roseobacteraceae</taxon>
        <taxon>Salipiger</taxon>
    </lineage>
</organism>
<comment type="caution">
    <text evidence="2">The sequence shown here is derived from an EMBL/GenBank/DDBJ whole genome shotgun (WGS) entry which is preliminary data.</text>
</comment>
<dbReference type="Proteomes" id="UP000006230">
    <property type="component" value="Unassembled WGS sequence"/>
</dbReference>
<keyword evidence="3" id="KW-1185">Reference proteome</keyword>
<proteinExistence type="predicted"/>
<dbReference type="NCBIfam" id="TIGR03363">
    <property type="entry name" value="VI_chp_8"/>
    <property type="match status" value="1"/>
</dbReference>
<dbReference type="PANTHER" id="PTHR37951:SF1">
    <property type="entry name" value="TYPE VI SECRETION SYSTEM COMPONENT TSSA1"/>
    <property type="match status" value="1"/>
</dbReference>
<reference evidence="2 3" key="1">
    <citation type="journal article" date="2010" name="J. Bacteriol.">
        <title>Genome sequences of Pelagibaca bermudensis HTCC2601T and Maritimibacter alkaliphilus HTCC2654T, the type strains of two marine Roseobacter genera.</title>
        <authorList>
            <person name="Thrash J.C."/>
            <person name="Cho J.C."/>
            <person name="Ferriera S."/>
            <person name="Johnson J."/>
            <person name="Vergin K.L."/>
            <person name="Giovannoni S.J."/>
        </authorList>
    </citation>
    <scope>NUCLEOTIDE SEQUENCE [LARGE SCALE GENOMIC DNA]</scope>
    <source>
        <strain evidence="3">DSM 26914 / JCM 13377 / KCTC 12554 / HTCC2601</strain>
    </source>
</reference>